<organism evidence="1">
    <name type="scientific">Anopheles marajoara</name>
    <dbReference type="NCBI Taxonomy" id="58244"/>
    <lineage>
        <taxon>Eukaryota</taxon>
        <taxon>Metazoa</taxon>
        <taxon>Ecdysozoa</taxon>
        <taxon>Arthropoda</taxon>
        <taxon>Hexapoda</taxon>
        <taxon>Insecta</taxon>
        <taxon>Pterygota</taxon>
        <taxon>Neoptera</taxon>
        <taxon>Endopterygota</taxon>
        <taxon>Diptera</taxon>
        <taxon>Nematocera</taxon>
        <taxon>Culicoidea</taxon>
        <taxon>Culicidae</taxon>
        <taxon>Anophelinae</taxon>
        <taxon>Anopheles</taxon>
    </lineage>
</organism>
<reference evidence="1" key="1">
    <citation type="submission" date="2018-01" db="EMBL/GenBank/DDBJ databases">
        <title>An insight into the sialome of Amazonian anophelines.</title>
        <authorList>
            <person name="Ribeiro J.M."/>
            <person name="Scarpassa V."/>
            <person name="Calvo E."/>
        </authorList>
    </citation>
    <scope>NUCLEOTIDE SEQUENCE</scope>
    <source>
        <tissue evidence="1">Salivary glands</tissue>
    </source>
</reference>
<proteinExistence type="predicted"/>
<dbReference type="AlphaFoldDB" id="A0A2M4CC37"/>
<dbReference type="EMBL" id="GGFJ01013762">
    <property type="protein sequence ID" value="MBW62903.1"/>
    <property type="molecule type" value="Transcribed_RNA"/>
</dbReference>
<evidence type="ECO:0000313" key="1">
    <source>
        <dbReference type="EMBL" id="MBW62903.1"/>
    </source>
</evidence>
<sequence>MRSEKWPPLSVDPIQCIIIIIMLAVASGVQPTSNSAVPGLAMADVIVIFIRTIMQRPAAHPVGGTRRFTTWHVVALKC</sequence>
<name>A0A2M4CC37_9DIPT</name>
<accession>A0A2M4CC37</accession>
<protein>
    <submittedName>
        <fullName evidence="1">Putative secreted protein</fullName>
    </submittedName>
</protein>